<evidence type="ECO:0000256" key="2">
    <source>
        <dbReference type="ARBA" id="ARBA00020370"/>
    </source>
</evidence>
<feature type="compositionally biased region" description="Basic and acidic residues" evidence="11">
    <location>
        <begin position="136"/>
        <end position="152"/>
    </location>
</feature>
<evidence type="ECO:0000313" key="13">
    <source>
        <dbReference type="Ensembl" id="ENSCPRP00005011831.1"/>
    </source>
</evidence>
<feature type="coiled-coil region" evidence="10">
    <location>
        <begin position="550"/>
        <end position="577"/>
    </location>
</feature>
<dbReference type="Pfam" id="PF09787">
    <property type="entry name" value="Golgin_A5"/>
    <property type="match status" value="1"/>
</dbReference>
<evidence type="ECO:0000256" key="7">
    <source>
        <dbReference type="ARBA" id="ARBA00023136"/>
    </source>
</evidence>
<keyword evidence="5" id="KW-0333">Golgi apparatus</keyword>
<evidence type="ECO:0000256" key="6">
    <source>
        <dbReference type="ARBA" id="ARBA00023054"/>
    </source>
</evidence>
<evidence type="ECO:0000256" key="11">
    <source>
        <dbReference type="SAM" id="MobiDB-lite"/>
    </source>
</evidence>
<feature type="compositionally biased region" description="Low complexity" evidence="11">
    <location>
        <begin position="158"/>
        <end position="172"/>
    </location>
</feature>
<feature type="compositionally biased region" description="Polar residues" evidence="11">
    <location>
        <begin position="94"/>
        <end position="116"/>
    </location>
</feature>
<feature type="transmembrane region" description="Helical" evidence="12">
    <location>
        <begin position="641"/>
        <end position="664"/>
    </location>
</feature>
<comment type="subcellular location">
    <subcellularLocation>
        <location evidence="1">Golgi apparatus membrane</location>
        <topology evidence="1">Single-pass type IV membrane protein</topology>
    </subcellularLocation>
</comment>
<feature type="region of interest" description="Disordered" evidence="11">
    <location>
        <begin position="90"/>
        <end position="222"/>
    </location>
</feature>
<dbReference type="GO" id="GO:0000301">
    <property type="term" value="P:retrograde transport, vesicle recycling within Golgi"/>
    <property type="evidence" value="ECO:0007669"/>
    <property type="project" value="TreeGrafter"/>
</dbReference>
<dbReference type="GO" id="GO:0000139">
    <property type="term" value="C:Golgi membrane"/>
    <property type="evidence" value="ECO:0007669"/>
    <property type="project" value="UniProtKB-SubCell"/>
</dbReference>
<evidence type="ECO:0000256" key="8">
    <source>
        <dbReference type="ARBA" id="ARBA00024833"/>
    </source>
</evidence>
<keyword evidence="4 12" id="KW-1133">Transmembrane helix</keyword>
<protein>
    <recommendedName>
        <fullName evidence="2">Golgin subfamily A member 5</fullName>
    </recommendedName>
    <alternativeName>
        <fullName evidence="9">Golgin-84</fullName>
    </alternativeName>
</protein>
<sequence length="676" mass="76040">MSWLVDLAGRAEDLLNRVDQGAATALSKKETAGSAIYSTKNLGSASEYSESQQQTRELKHQTSSKAAYISSAADNIKQQKATILAGTANVKAASRTSVEASSPTESVSTPRPSSQFVRRKKSEPDDELLFDFLNSSEKEPNGRMESKKEKSKALPNHSRTSSIGSVSASAQSVKTTEDNSSKSQGHDTSDSSDSGLGAQVDPTKDGLLSTAANSNSANDDCKSHELSNLRLENQLLRNEVQSLNQEMASLIQRSKEMQEELNKARTRVEKWNVDHSKSDRVVRELRAQIDDLTEAVAAKDSQLAVLKVRLQEADQLLSSRTEALETLQSEKSRIIQDHSEGNSLQNQALQTMQERLRDTDSALKREQESYKQMQNEFAARLSRMEVERQNLAEAVTAAEKKYLDEKRRADDLQQQVKVAKNNLESAKQELVDYKQKATRILQDMETQQVNEAESAREQLQDLQEQIATHKMAKQEVEAELERQKQELHYTEEELYRTKNTLQSRIKDREEEIQKLRNQLTNKTLSSSSQTELENRLHQLTETLIQKQTMLESLSTEKNSLLYQLERLEQQLKNIQGSSTNGPSINMAGIDSSEGTRMRNVPVLFSDVDGNIAGMYGRVRKAASSIDQFSIRLGIFLRRYPIARVFVIIYMALLHLWVMVVLLTYTPEMHHDGPSGK</sequence>
<evidence type="ECO:0000313" key="14">
    <source>
        <dbReference type="Proteomes" id="UP000594220"/>
    </source>
</evidence>
<reference evidence="13" key="1">
    <citation type="submission" date="2025-08" db="UniProtKB">
        <authorList>
            <consortium name="Ensembl"/>
        </authorList>
    </citation>
    <scope>IDENTIFICATION</scope>
</reference>
<dbReference type="GO" id="GO:0007030">
    <property type="term" value="P:Golgi organization"/>
    <property type="evidence" value="ECO:0007669"/>
    <property type="project" value="InterPro"/>
</dbReference>
<evidence type="ECO:0000256" key="10">
    <source>
        <dbReference type="SAM" id="Coils"/>
    </source>
</evidence>
<dbReference type="Gene3D" id="1.10.287.1490">
    <property type="match status" value="1"/>
</dbReference>
<keyword evidence="3 12" id="KW-0812">Transmembrane</keyword>
<evidence type="ECO:0000256" key="3">
    <source>
        <dbReference type="ARBA" id="ARBA00022692"/>
    </source>
</evidence>
<evidence type="ECO:0000256" key="4">
    <source>
        <dbReference type="ARBA" id="ARBA00022989"/>
    </source>
</evidence>
<evidence type="ECO:0000256" key="5">
    <source>
        <dbReference type="ARBA" id="ARBA00023034"/>
    </source>
</evidence>
<gene>
    <name evidence="13" type="primary">GOLGA5</name>
</gene>
<dbReference type="AlphaFoldDB" id="A0A7M4ELT8"/>
<name>A0A7M4ELT8_CROPO</name>
<feature type="coiled-coil region" evidence="10">
    <location>
        <begin position="226"/>
        <end position="525"/>
    </location>
</feature>
<proteinExistence type="predicted"/>
<dbReference type="FunFam" id="1.10.287.1490:FF:000009">
    <property type="entry name" value="Golgin subfamily A member 5"/>
    <property type="match status" value="1"/>
</dbReference>
<comment type="function">
    <text evidence="8">Involved in maintaining Golgi structure. Stimulates the formation of Golgi stacks and ribbons. Involved in intra-Golgi retrograde transport.</text>
</comment>
<reference evidence="13" key="2">
    <citation type="submission" date="2025-09" db="UniProtKB">
        <authorList>
            <consortium name="Ensembl"/>
        </authorList>
    </citation>
    <scope>IDENTIFICATION</scope>
</reference>
<keyword evidence="6 10" id="KW-0175">Coiled coil</keyword>
<dbReference type="Proteomes" id="UP000594220">
    <property type="component" value="Unplaced"/>
</dbReference>
<dbReference type="PANTHER" id="PTHR13815:SF7">
    <property type="entry name" value="GOLGIN SUBFAMILY A MEMBER 5"/>
    <property type="match status" value="1"/>
</dbReference>
<evidence type="ECO:0000256" key="1">
    <source>
        <dbReference type="ARBA" id="ARBA00004409"/>
    </source>
</evidence>
<accession>A0A7M4ELT8</accession>
<dbReference type="Ensembl" id="ENSCPRT00005013940.1">
    <property type="protein sequence ID" value="ENSCPRP00005011831.1"/>
    <property type="gene ID" value="ENSCPRG00005008434.1"/>
</dbReference>
<evidence type="ECO:0000256" key="9">
    <source>
        <dbReference type="ARBA" id="ARBA00032404"/>
    </source>
</evidence>
<keyword evidence="14" id="KW-1185">Reference proteome</keyword>
<dbReference type="InterPro" id="IPR019177">
    <property type="entry name" value="Golgin_subfamily_A_member_5"/>
</dbReference>
<feature type="region of interest" description="Disordered" evidence="11">
    <location>
        <begin position="40"/>
        <end position="62"/>
    </location>
</feature>
<dbReference type="GO" id="GO:0031985">
    <property type="term" value="C:Golgi cisterna"/>
    <property type="evidence" value="ECO:0007669"/>
    <property type="project" value="TreeGrafter"/>
</dbReference>
<feature type="compositionally biased region" description="Basic and acidic residues" evidence="11">
    <location>
        <begin position="175"/>
        <end position="189"/>
    </location>
</feature>
<dbReference type="GeneTree" id="ENSGT00390000018470"/>
<evidence type="ECO:0000256" key="12">
    <source>
        <dbReference type="SAM" id="Phobius"/>
    </source>
</evidence>
<dbReference type="PANTHER" id="PTHR13815">
    <property type="entry name" value="GOLGIN-84"/>
    <property type="match status" value="1"/>
</dbReference>
<organism evidence="13 14">
    <name type="scientific">Crocodylus porosus</name>
    <name type="common">Saltwater crocodile</name>
    <name type="synonym">Estuarine crocodile</name>
    <dbReference type="NCBI Taxonomy" id="8502"/>
    <lineage>
        <taxon>Eukaryota</taxon>
        <taxon>Metazoa</taxon>
        <taxon>Chordata</taxon>
        <taxon>Craniata</taxon>
        <taxon>Vertebrata</taxon>
        <taxon>Euteleostomi</taxon>
        <taxon>Archelosauria</taxon>
        <taxon>Archosauria</taxon>
        <taxon>Crocodylia</taxon>
        <taxon>Longirostres</taxon>
        <taxon>Crocodylidae</taxon>
        <taxon>Crocodylus</taxon>
    </lineage>
</organism>
<keyword evidence="7 12" id="KW-0472">Membrane</keyword>